<keyword evidence="6" id="KW-1185">Reference proteome</keyword>
<dbReference type="InterPro" id="IPR036188">
    <property type="entry name" value="FAD/NAD-bd_sf"/>
</dbReference>
<feature type="binding site" evidence="3">
    <location>
        <begin position="536"/>
        <end position="537"/>
    </location>
    <ligand>
        <name>FAD</name>
        <dbReference type="ChEBI" id="CHEBI:57692"/>
    </ligand>
</feature>
<evidence type="ECO:0000256" key="3">
    <source>
        <dbReference type="PIRSR" id="PIRSR000137-2"/>
    </source>
</evidence>
<sequence>MSCSSGREVDIIIAGGGTSGCVIASRLAEADPSLRILILEAGPPTLDDPAHIQPARYLSHLLPGSITTRAIVGKESEHLGGRAPVILCGQCLGGGSSVNFAMYARPAASDYDDWESIHGNPGWGSKDLIPFLKMTETYQVQENCATHGYSGPLGISYGGLFTNVGKQFLEVAAQYDTARTTTDDINGMYECNAYGRWQKFIDARTGRRSDVPHNYLYNHNYQNVEILTGYLVKRVLFEGERAVGVEYLPNTRFRPDEAASGERIVRARILVVVSAGAFGSPGILERSGIGTSSLLVPLGITPLVDLPGVGENYQDHNVIFAPYLADEEAETIDGIARSDPQELDRWNSVWLESGTGLMAHNSIDSGIKLRPTEEELKEIGPDFEHQWKNFYADAPDKPALWFGSLAMYVGDPSTVPPRKYYSIGYFLEYPILSGYVHITSADDPYAAPDFDPKYLHDAGDLALMRWGYKRGREIARRMHLYRGEFLPSHPTFPEGSKAKCHDNVRPVPVSAPEIEYTAEDNEAIDNYTRKMLGTTWHSLGTCAMKARDKGGVVDSNLNVYGVTSLKVADMSIAPSNVSANTYSTALAIGEKAASIILHELGRRNSGCENPRQRCLL</sequence>
<dbReference type="AlphaFoldDB" id="A0A2H3JYZ1"/>
<accession>A0A2H3JYZ1</accession>
<dbReference type="Pfam" id="PF00732">
    <property type="entry name" value="GMC_oxred_N"/>
    <property type="match status" value="1"/>
</dbReference>
<dbReference type="PANTHER" id="PTHR11552">
    <property type="entry name" value="GLUCOSE-METHANOL-CHOLINE GMC OXIDOREDUCTASE"/>
    <property type="match status" value="1"/>
</dbReference>
<name>A0A2H3JYZ1_WOLCO</name>
<keyword evidence="3" id="KW-0274">FAD</keyword>
<reference evidence="5 6" key="1">
    <citation type="journal article" date="2012" name="Science">
        <title>The Paleozoic origin of enzymatic lignin decomposition reconstructed from 31 fungal genomes.</title>
        <authorList>
            <person name="Floudas D."/>
            <person name="Binder M."/>
            <person name="Riley R."/>
            <person name="Barry K."/>
            <person name="Blanchette R.A."/>
            <person name="Henrissat B."/>
            <person name="Martinez A.T."/>
            <person name="Otillar R."/>
            <person name="Spatafora J.W."/>
            <person name="Yadav J.S."/>
            <person name="Aerts A."/>
            <person name="Benoit I."/>
            <person name="Boyd A."/>
            <person name="Carlson A."/>
            <person name="Copeland A."/>
            <person name="Coutinho P.M."/>
            <person name="de Vries R.P."/>
            <person name="Ferreira P."/>
            <person name="Findley K."/>
            <person name="Foster B."/>
            <person name="Gaskell J."/>
            <person name="Glotzer D."/>
            <person name="Gorecki P."/>
            <person name="Heitman J."/>
            <person name="Hesse C."/>
            <person name="Hori C."/>
            <person name="Igarashi K."/>
            <person name="Jurgens J.A."/>
            <person name="Kallen N."/>
            <person name="Kersten P."/>
            <person name="Kohler A."/>
            <person name="Kuees U."/>
            <person name="Kumar T.K.A."/>
            <person name="Kuo A."/>
            <person name="LaButti K."/>
            <person name="Larrondo L.F."/>
            <person name="Lindquist E."/>
            <person name="Ling A."/>
            <person name="Lombard V."/>
            <person name="Lucas S."/>
            <person name="Lundell T."/>
            <person name="Martin R."/>
            <person name="McLaughlin D.J."/>
            <person name="Morgenstern I."/>
            <person name="Morin E."/>
            <person name="Murat C."/>
            <person name="Nagy L.G."/>
            <person name="Nolan M."/>
            <person name="Ohm R.A."/>
            <person name="Patyshakuliyeva A."/>
            <person name="Rokas A."/>
            <person name="Ruiz-Duenas F.J."/>
            <person name="Sabat G."/>
            <person name="Salamov A."/>
            <person name="Samejima M."/>
            <person name="Schmutz J."/>
            <person name="Slot J.C."/>
            <person name="St John F."/>
            <person name="Stenlid J."/>
            <person name="Sun H."/>
            <person name="Sun S."/>
            <person name="Syed K."/>
            <person name="Tsang A."/>
            <person name="Wiebenga A."/>
            <person name="Young D."/>
            <person name="Pisabarro A."/>
            <person name="Eastwood D.C."/>
            <person name="Martin F."/>
            <person name="Cullen D."/>
            <person name="Grigoriev I.V."/>
            <person name="Hibbett D.S."/>
        </authorList>
    </citation>
    <scope>NUCLEOTIDE SEQUENCE [LARGE SCALE GENOMIC DNA]</scope>
    <source>
        <strain evidence="5 6">MD-104</strain>
    </source>
</reference>
<dbReference type="Gene3D" id="3.30.560.10">
    <property type="entry name" value="Glucose Oxidase, domain 3"/>
    <property type="match status" value="1"/>
</dbReference>
<keyword evidence="3" id="KW-0285">Flavoprotein</keyword>
<dbReference type="InterPro" id="IPR012132">
    <property type="entry name" value="GMC_OxRdtase"/>
</dbReference>
<dbReference type="Proteomes" id="UP000218811">
    <property type="component" value="Unassembled WGS sequence"/>
</dbReference>
<evidence type="ECO:0000256" key="2">
    <source>
        <dbReference type="ARBA" id="ARBA00010790"/>
    </source>
</evidence>
<evidence type="ECO:0000259" key="4">
    <source>
        <dbReference type="PROSITE" id="PS00624"/>
    </source>
</evidence>
<proteinExistence type="inferred from homology"/>
<dbReference type="InterPro" id="IPR007867">
    <property type="entry name" value="GMC_OxRtase_C"/>
</dbReference>
<comment type="similarity">
    <text evidence="2">Belongs to the GMC oxidoreductase family.</text>
</comment>
<feature type="binding site" evidence="3">
    <location>
        <position position="232"/>
    </location>
    <ligand>
        <name>FAD</name>
        <dbReference type="ChEBI" id="CHEBI:57692"/>
    </ligand>
</feature>
<dbReference type="Gene3D" id="3.50.50.60">
    <property type="entry name" value="FAD/NAD(P)-binding domain"/>
    <property type="match status" value="1"/>
</dbReference>
<dbReference type="OMA" id="RWNMWID"/>
<dbReference type="Pfam" id="PF05199">
    <property type="entry name" value="GMC_oxred_C"/>
    <property type="match status" value="1"/>
</dbReference>
<feature type="binding site" evidence="3">
    <location>
        <begin position="18"/>
        <end position="19"/>
    </location>
    <ligand>
        <name>FAD</name>
        <dbReference type="ChEBI" id="CHEBI:57692"/>
    </ligand>
</feature>
<evidence type="ECO:0000313" key="6">
    <source>
        <dbReference type="Proteomes" id="UP000218811"/>
    </source>
</evidence>
<dbReference type="STRING" id="742152.A0A2H3JYZ1"/>
<dbReference type="PIRSF" id="PIRSF000137">
    <property type="entry name" value="Alcohol_oxidase"/>
    <property type="match status" value="1"/>
</dbReference>
<dbReference type="SUPFAM" id="SSF54373">
    <property type="entry name" value="FAD-linked reductases, C-terminal domain"/>
    <property type="match status" value="1"/>
</dbReference>
<dbReference type="EMBL" id="KB468135">
    <property type="protein sequence ID" value="PCH43098.1"/>
    <property type="molecule type" value="Genomic_DNA"/>
</dbReference>
<dbReference type="PROSITE" id="PS51257">
    <property type="entry name" value="PROKAR_LIPOPROTEIN"/>
    <property type="match status" value="1"/>
</dbReference>
<organism evidence="5 6">
    <name type="scientific">Wolfiporia cocos (strain MD-104)</name>
    <name type="common">Brown rot fungus</name>
    <dbReference type="NCBI Taxonomy" id="742152"/>
    <lineage>
        <taxon>Eukaryota</taxon>
        <taxon>Fungi</taxon>
        <taxon>Dikarya</taxon>
        <taxon>Basidiomycota</taxon>
        <taxon>Agaricomycotina</taxon>
        <taxon>Agaricomycetes</taxon>
        <taxon>Polyporales</taxon>
        <taxon>Phaeolaceae</taxon>
        <taxon>Wolfiporia</taxon>
    </lineage>
</organism>
<comment type="cofactor">
    <cofactor evidence="1 3">
        <name>FAD</name>
        <dbReference type="ChEBI" id="CHEBI:57692"/>
    </cofactor>
</comment>
<dbReference type="SUPFAM" id="SSF51905">
    <property type="entry name" value="FAD/NAD(P)-binding domain"/>
    <property type="match status" value="1"/>
</dbReference>
<gene>
    <name evidence="5" type="ORF">WOLCODRAFT_25722</name>
</gene>
<dbReference type="PROSITE" id="PS00624">
    <property type="entry name" value="GMC_OXRED_2"/>
    <property type="match status" value="1"/>
</dbReference>
<evidence type="ECO:0000313" key="5">
    <source>
        <dbReference type="EMBL" id="PCH43098.1"/>
    </source>
</evidence>
<dbReference type="GO" id="GO:0050660">
    <property type="term" value="F:flavin adenine dinucleotide binding"/>
    <property type="evidence" value="ECO:0007669"/>
    <property type="project" value="InterPro"/>
</dbReference>
<evidence type="ECO:0000256" key="1">
    <source>
        <dbReference type="ARBA" id="ARBA00001974"/>
    </source>
</evidence>
<protein>
    <submittedName>
        <fullName evidence="5">GMC oxidoreductase</fullName>
    </submittedName>
</protein>
<dbReference type="InterPro" id="IPR000172">
    <property type="entry name" value="GMC_OxRdtase_N"/>
</dbReference>
<dbReference type="OrthoDB" id="269227at2759"/>
<dbReference type="GO" id="GO:0016614">
    <property type="term" value="F:oxidoreductase activity, acting on CH-OH group of donors"/>
    <property type="evidence" value="ECO:0007669"/>
    <property type="project" value="InterPro"/>
</dbReference>
<dbReference type="PANTHER" id="PTHR11552:SF78">
    <property type="entry name" value="GLUCOSE-METHANOL-CHOLINE OXIDOREDUCTASE N-TERMINAL DOMAIN-CONTAINING PROTEIN"/>
    <property type="match status" value="1"/>
</dbReference>
<feature type="domain" description="Glucose-methanol-choline oxidoreductase N-terminal" evidence="4">
    <location>
        <begin position="276"/>
        <end position="290"/>
    </location>
</feature>